<evidence type="ECO:0000313" key="2">
    <source>
        <dbReference type="EMBL" id="KAJ1137297.1"/>
    </source>
</evidence>
<organism evidence="2 3">
    <name type="scientific">Pleurodeles waltl</name>
    <name type="common">Iberian ribbed newt</name>
    <dbReference type="NCBI Taxonomy" id="8319"/>
    <lineage>
        <taxon>Eukaryota</taxon>
        <taxon>Metazoa</taxon>
        <taxon>Chordata</taxon>
        <taxon>Craniata</taxon>
        <taxon>Vertebrata</taxon>
        <taxon>Euteleostomi</taxon>
        <taxon>Amphibia</taxon>
        <taxon>Batrachia</taxon>
        <taxon>Caudata</taxon>
        <taxon>Salamandroidea</taxon>
        <taxon>Salamandridae</taxon>
        <taxon>Pleurodelinae</taxon>
        <taxon>Pleurodeles</taxon>
    </lineage>
</organism>
<name>A0AAV7QDF2_PLEWA</name>
<keyword evidence="1" id="KW-0732">Signal</keyword>
<comment type="caution">
    <text evidence="2">The sequence shown here is derived from an EMBL/GenBank/DDBJ whole genome shotgun (WGS) entry which is preliminary data.</text>
</comment>
<proteinExistence type="predicted"/>
<evidence type="ECO:0000256" key="1">
    <source>
        <dbReference type="SAM" id="SignalP"/>
    </source>
</evidence>
<dbReference type="AlphaFoldDB" id="A0AAV7QDF2"/>
<feature type="chain" id="PRO_5044012215" evidence="1">
    <location>
        <begin position="19"/>
        <end position="76"/>
    </location>
</feature>
<evidence type="ECO:0000313" key="3">
    <source>
        <dbReference type="Proteomes" id="UP001066276"/>
    </source>
</evidence>
<protein>
    <submittedName>
        <fullName evidence="2">Uncharacterized protein</fullName>
    </submittedName>
</protein>
<accession>A0AAV7QDF2</accession>
<reference evidence="2" key="1">
    <citation type="journal article" date="2022" name="bioRxiv">
        <title>Sequencing and chromosome-scale assembly of the giantPleurodeles waltlgenome.</title>
        <authorList>
            <person name="Brown T."/>
            <person name="Elewa A."/>
            <person name="Iarovenko S."/>
            <person name="Subramanian E."/>
            <person name="Araus A.J."/>
            <person name="Petzold A."/>
            <person name="Susuki M."/>
            <person name="Suzuki K.-i.T."/>
            <person name="Hayashi T."/>
            <person name="Toyoda A."/>
            <person name="Oliveira C."/>
            <person name="Osipova E."/>
            <person name="Leigh N.D."/>
            <person name="Simon A."/>
            <person name="Yun M.H."/>
        </authorList>
    </citation>
    <scope>NUCLEOTIDE SEQUENCE</scope>
    <source>
        <strain evidence="2">20211129_DDA</strain>
        <tissue evidence="2">Liver</tissue>
    </source>
</reference>
<sequence length="76" mass="8351">MYFLPLLGCKWAVLGAAAARGTSLRRARWCHELRPALIGAPGQPGLFEDTSVLGLREFIGDRTQDPDNQTGLVEIR</sequence>
<dbReference type="EMBL" id="JANPWB010000010">
    <property type="protein sequence ID" value="KAJ1137297.1"/>
    <property type="molecule type" value="Genomic_DNA"/>
</dbReference>
<keyword evidence="3" id="KW-1185">Reference proteome</keyword>
<feature type="signal peptide" evidence="1">
    <location>
        <begin position="1"/>
        <end position="18"/>
    </location>
</feature>
<gene>
    <name evidence="2" type="ORF">NDU88_003710</name>
</gene>
<dbReference type="Proteomes" id="UP001066276">
    <property type="component" value="Chromosome 6"/>
</dbReference>